<dbReference type="Gene3D" id="3.30.200.20">
    <property type="entry name" value="Phosphorylase Kinase, domain 1"/>
    <property type="match status" value="1"/>
</dbReference>
<keyword evidence="1" id="KW-0547">Nucleotide-binding</keyword>
<dbReference type="SUPFAM" id="SSF56112">
    <property type="entry name" value="Protein kinase-like (PK-like)"/>
    <property type="match status" value="1"/>
</dbReference>
<organism evidence="3 4">
    <name type="scientific">Panicum virgatum</name>
    <name type="common">Blackwell switchgrass</name>
    <dbReference type="NCBI Taxonomy" id="38727"/>
    <lineage>
        <taxon>Eukaryota</taxon>
        <taxon>Viridiplantae</taxon>
        <taxon>Streptophyta</taxon>
        <taxon>Embryophyta</taxon>
        <taxon>Tracheophyta</taxon>
        <taxon>Spermatophyta</taxon>
        <taxon>Magnoliopsida</taxon>
        <taxon>Liliopsida</taxon>
        <taxon>Poales</taxon>
        <taxon>Poaceae</taxon>
        <taxon>PACMAD clade</taxon>
        <taxon>Panicoideae</taxon>
        <taxon>Panicodae</taxon>
        <taxon>Paniceae</taxon>
        <taxon>Panicinae</taxon>
        <taxon>Panicum</taxon>
        <taxon>Panicum sect. Hiantes</taxon>
    </lineage>
</organism>
<name>A0A8T0T0M1_PANVG</name>
<dbReference type="PANTHER" id="PTHR45707">
    <property type="entry name" value="C2 CALCIUM/LIPID-BINDING PLANT PHOSPHORIBOSYLTRANSFERASE FAMILY PROTEIN"/>
    <property type="match status" value="1"/>
</dbReference>
<feature type="binding site" evidence="1">
    <location>
        <position position="136"/>
    </location>
    <ligand>
        <name>ATP</name>
        <dbReference type="ChEBI" id="CHEBI:30616"/>
    </ligand>
</feature>
<dbReference type="GO" id="GO:0004672">
    <property type="term" value="F:protein kinase activity"/>
    <property type="evidence" value="ECO:0007669"/>
    <property type="project" value="InterPro"/>
</dbReference>
<evidence type="ECO:0000256" key="1">
    <source>
        <dbReference type="PROSITE-ProRule" id="PRU10141"/>
    </source>
</evidence>
<reference evidence="3" key="1">
    <citation type="submission" date="2020-05" db="EMBL/GenBank/DDBJ databases">
        <title>WGS assembly of Panicum virgatum.</title>
        <authorList>
            <person name="Lovell J.T."/>
            <person name="Jenkins J."/>
            <person name="Shu S."/>
            <person name="Juenger T.E."/>
            <person name="Schmutz J."/>
        </authorList>
    </citation>
    <scope>NUCLEOTIDE SEQUENCE</scope>
    <source>
        <strain evidence="3">AP13</strain>
    </source>
</reference>
<sequence>MAGMHSGDSSGSIHGSCCDLVHGKARVSDTSPAALARVQTVAGTQETAPAPVQALQGSDMSFFDETMVDSEASRQQWEYDKFDRMLQDSCATPVKLPFDFLKSITNDFSEERVLGRGGFGEVYKGILQNGKAIAVKRLKILDTNLDDDQFQKELNYKSFRVRAQKHSTIQRLFVLTHGKSPGQIHAPKEEANLSWLKNEKGLYALNMYLTKAFASTFQGVYGTRVCRVWDDIKEGRYIQFWCGNPGAAYRFQVRVSPK</sequence>
<dbReference type="InterPro" id="IPR000719">
    <property type="entry name" value="Prot_kinase_dom"/>
</dbReference>
<proteinExistence type="predicted"/>
<accession>A0A8T0T0M1</accession>
<dbReference type="OrthoDB" id="1748533at2759"/>
<dbReference type="GO" id="GO:0005524">
    <property type="term" value="F:ATP binding"/>
    <property type="evidence" value="ECO:0007669"/>
    <property type="project" value="UniProtKB-UniRule"/>
</dbReference>
<gene>
    <name evidence="3" type="ORF">PVAP13_4NG103600</name>
</gene>
<feature type="domain" description="Protein kinase" evidence="2">
    <location>
        <begin position="108"/>
        <end position="258"/>
    </location>
</feature>
<dbReference type="InterPro" id="IPR011009">
    <property type="entry name" value="Kinase-like_dom_sf"/>
</dbReference>
<evidence type="ECO:0000259" key="2">
    <source>
        <dbReference type="PROSITE" id="PS50011"/>
    </source>
</evidence>
<dbReference type="EMBL" id="CM029044">
    <property type="protein sequence ID" value="KAG2605282.1"/>
    <property type="molecule type" value="Genomic_DNA"/>
</dbReference>
<dbReference type="AlphaFoldDB" id="A0A8T0T0M1"/>
<dbReference type="InterPro" id="IPR017441">
    <property type="entry name" value="Protein_kinase_ATP_BS"/>
</dbReference>
<evidence type="ECO:0000313" key="3">
    <source>
        <dbReference type="EMBL" id="KAG2605282.1"/>
    </source>
</evidence>
<dbReference type="PROSITE" id="PS50011">
    <property type="entry name" value="PROTEIN_KINASE_DOM"/>
    <property type="match status" value="1"/>
</dbReference>
<protein>
    <recommendedName>
        <fullName evidence="2">Protein kinase domain-containing protein</fullName>
    </recommendedName>
</protein>
<keyword evidence="1" id="KW-0067">ATP-binding</keyword>
<comment type="caution">
    <text evidence="3">The sequence shown here is derived from an EMBL/GenBank/DDBJ whole genome shotgun (WGS) entry which is preliminary data.</text>
</comment>
<dbReference type="PROSITE" id="PS00107">
    <property type="entry name" value="PROTEIN_KINASE_ATP"/>
    <property type="match status" value="1"/>
</dbReference>
<keyword evidence="4" id="KW-1185">Reference proteome</keyword>
<evidence type="ECO:0000313" key="4">
    <source>
        <dbReference type="Proteomes" id="UP000823388"/>
    </source>
</evidence>
<dbReference type="Proteomes" id="UP000823388">
    <property type="component" value="Chromosome 4N"/>
</dbReference>